<dbReference type="PANTHER" id="PTHR13395">
    <property type="entry name" value="SISTER CHROMATID COHESION PROTEIN DCC1-RELATED"/>
    <property type="match status" value="1"/>
</dbReference>
<dbReference type="InterPro" id="IPR019128">
    <property type="entry name" value="Dcc1"/>
</dbReference>
<dbReference type="Pfam" id="PF09724">
    <property type="entry name" value="Dcc1"/>
    <property type="match status" value="1"/>
</dbReference>
<keyword evidence="4" id="KW-1185">Reference proteome</keyword>
<gene>
    <name evidence="3" type="ORF">PSACC_00072</name>
</gene>
<dbReference type="AlphaFoldDB" id="A0A2H9TQU5"/>
<dbReference type="Proteomes" id="UP000240830">
    <property type="component" value="Unassembled WGS sequence"/>
</dbReference>
<protein>
    <submittedName>
        <fullName evidence="3">Sister chromatid cohesion protein DCC1</fullName>
    </submittedName>
</protein>
<evidence type="ECO:0000313" key="4">
    <source>
        <dbReference type="Proteomes" id="UP000240830"/>
    </source>
</evidence>
<accession>A0A2H9TQU5</accession>
<dbReference type="EMBL" id="MTSL01000007">
    <property type="protein sequence ID" value="PJF20117.1"/>
    <property type="molecule type" value="Genomic_DNA"/>
</dbReference>
<dbReference type="GO" id="GO:0000775">
    <property type="term" value="C:chromosome, centromeric region"/>
    <property type="evidence" value="ECO:0007669"/>
    <property type="project" value="TreeGrafter"/>
</dbReference>
<dbReference type="GO" id="GO:0031390">
    <property type="term" value="C:Ctf18 RFC-like complex"/>
    <property type="evidence" value="ECO:0007669"/>
    <property type="project" value="InterPro"/>
</dbReference>
<evidence type="ECO:0000256" key="1">
    <source>
        <dbReference type="ARBA" id="ARBA00007017"/>
    </source>
</evidence>
<evidence type="ECO:0000256" key="2">
    <source>
        <dbReference type="ARBA" id="ARBA00022705"/>
    </source>
</evidence>
<organism evidence="3 4">
    <name type="scientific">Paramicrosporidium saccamoebae</name>
    <dbReference type="NCBI Taxonomy" id="1246581"/>
    <lineage>
        <taxon>Eukaryota</taxon>
        <taxon>Fungi</taxon>
        <taxon>Fungi incertae sedis</taxon>
        <taxon>Cryptomycota</taxon>
        <taxon>Cryptomycota incertae sedis</taxon>
        <taxon>Paramicrosporidium</taxon>
    </lineage>
</organism>
<dbReference type="STRING" id="1246581.A0A2H9TQU5"/>
<dbReference type="GO" id="GO:0006260">
    <property type="term" value="P:DNA replication"/>
    <property type="evidence" value="ECO:0007669"/>
    <property type="project" value="UniProtKB-KW"/>
</dbReference>
<comment type="caution">
    <text evidence="3">The sequence shown here is derived from an EMBL/GenBank/DDBJ whole genome shotgun (WGS) entry which is preliminary data.</text>
</comment>
<keyword evidence="2" id="KW-0235">DNA replication</keyword>
<dbReference type="PANTHER" id="PTHR13395:SF6">
    <property type="entry name" value="SISTER CHROMATID COHESION PROTEIN DCC1"/>
    <property type="match status" value="1"/>
</dbReference>
<proteinExistence type="inferred from homology"/>
<comment type="similarity">
    <text evidence="1">Belongs to the DCC1 family.</text>
</comment>
<sequence>MATSFLEAKRIPGKLVKLKDWLEACPYDGPDEEPQPEALARLRVGGLFGDVQASDCEIRNFLSDSGAILINGCYRLVSAGHLCRFFKMLFALLTMNDLCSCSVLEKCTIMTLFASDSEGEEFPPNVVEHLLSVYMDSTSRLDQRRIGRFFAEELLKARPIWLESEFLSAWRQLLGDLEPSISYLGDLILKEPVPGMTETRLAYFPASRLPLEPEARFARLFEVRPRWELTEIEPFVEGAARALEVELLDLLVKHARISTTPNGIKIVTALLSV</sequence>
<evidence type="ECO:0000313" key="3">
    <source>
        <dbReference type="EMBL" id="PJF20117.1"/>
    </source>
</evidence>
<dbReference type="GO" id="GO:0034088">
    <property type="term" value="P:maintenance of mitotic sister chromatid cohesion"/>
    <property type="evidence" value="ECO:0007669"/>
    <property type="project" value="TreeGrafter"/>
</dbReference>
<dbReference type="GO" id="GO:0000785">
    <property type="term" value="C:chromatin"/>
    <property type="evidence" value="ECO:0007669"/>
    <property type="project" value="TreeGrafter"/>
</dbReference>
<name>A0A2H9TQU5_9FUNG</name>
<dbReference type="OrthoDB" id="276989at2759"/>
<reference evidence="3 4" key="1">
    <citation type="submission" date="2016-10" db="EMBL/GenBank/DDBJ databases">
        <title>The genome of Paramicrosporidium saccamoebae is the missing link in understanding Cryptomycota and Microsporidia evolution.</title>
        <authorList>
            <person name="Quandt C.A."/>
            <person name="Beaudet D."/>
            <person name="Corsaro D."/>
            <person name="Michel R."/>
            <person name="Corradi N."/>
            <person name="James T."/>
        </authorList>
    </citation>
    <scope>NUCLEOTIDE SEQUENCE [LARGE SCALE GENOMIC DNA]</scope>
    <source>
        <strain evidence="3 4">KSL3</strain>
    </source>
</reference>